<evidence type="ECO:0000256" key="1">
    <source>
        <dbReference type="ARBA" id="ARBA00015802"/>
    </source>
</evidence>
<dbReference type="GO" id="GO:2001238">
    <property type="term" value="P:positive regulation of extrinsic apoptotic signaling pathway"/>
    <property type="evidence" value="ECO:0007669"/>
    <property type="project" value="UniProtKB-UniRule"/>
</dbReference>
<dbReference type="STRING" id="8469.M7ARC5"/>
<keyword evidence="5" id="KW-0496">Mitochondrion</keyword>
<keyword evidence="10" id="KW-1185">Reference proteome</keyword>
<dbReference type="GO" id="GO:0005741">
    <property type="term" value="C:mitochondrial outer membrane"/>
    <property type="evidence" value="ECO:0007669"/>
    <property type="project" value="UniProtKB-SubCell"/>
</dbReference>
<evidence type="ECO:0000256" key="7">
    <source>
        <dbReference type="PIRNR" id="PIRNR038018"/>
    </source>
</evidence>
<comment type="subcellular location">
    <subcellularLocation>
        <location evidence="7">Cytoplasm</location>
    </subcellularLocation>
    <subcellularLocation>
        <location evidence="7">Mitochondrion outer membrane</location>
    </subcellularLocation>
</comment>
<evidence type="ECO:0000313" key="10">
    <source>
        <dbReference type="Proteomes" id="UP000031443"/>
    </source>
</evidence>
<proteinExistence type="predicted"/>
<organism evidence="9 10">
    <name type="scientific">Chelonia mydas</name>
    <name type="common">Green sea-turtle</name>
    <name type="synonym">Chelonia agassizi</name>
    <dbReference type="NCBI Taxonomy" id="8469"/>
    <lineage>
        <taxon>Eukaryota</taxon>
        <taxon>Metazoa</taxon>
        <taxon>Chordata</taxon>
        <taxon>Craniata</taxon>
        <taxon>Vertebrata</taxon>
        <taxon>Euteleostomi</taxon>
        <taxon>Archelosauria</taxon>
        <taxon>Testudinata</taxon>
        <taxon>Testudines</taxon>
        <taxon>Cryptodira</taxon>
        <taxon>Durocryptodira</taxon>
        <taxon>Americhelydia</taxon>
        <taxon>Chelonioidea</taxon>
        <taxon>Cheloniidae</taxon>
        <taxon>Chelonia</taxon>
    </lineage>
</organism>
<dbReference type="PIRSF" id="PIRSF038018">
    <property type="entry name" value="BID"/>
    <property type="match status" value="1"/>
</dbReference>
<dbReference type="InterPro" id="IPR010479">
    <property type="entry name" value="BID"/>
</dbReference>
<dbReference type="eggNOG" id="ENOG502SAN7">
    <property type="taxonomic scope" value="Eukaryota"/>
</dbReference>
<sequence length="215" mass="24450">MTEQCCHCPCYHGYTTVYTHASSHLMTAVRGLRGDVQVERILVYSFLQNCHNCDFREELDSLRSQVMVSPPKNFLSDEFDDGELQTDGNRSGRFSNGEPDSVVDEDIFRLIGAQLAEIGDQVAREIQPRVVNDLVQQFVNENLSKEEIMRRLSNTVEGLVRTIPLEMEQEKAMLVLAMVLARTVANKMPSLLHRVFNTTVNYVNQNLHNYVVNLG</sequence>
<evidence type="ECO:0000256" key="2">
    <source>
        <dbReference type="ARBA" id="ARBA00022490"/>
    </source>
</evidence>
<evidence type="ECO:0000256" key="3">
    <source>
        <dbReference type="ARBA" id="ARBA00022703"/>
    </source>
</evidence>
<accession>M7ARC5</accession>
<dbReference type="Gene3D" id="1.10.437.10">
    <property type="entry name" value="Blc2-like"/>
    <property type="match status" value="1"/>
</dbReference>
<keyword evidence="2 7" id="KW-0963">Cytoplasm</keyword>
<dbReference type="PANTHER" id="PTHR35447:SF1">
    <property type="entry name" value="BH3-INTERACTING DOMAIN DEATH AGONIST"/>
    <property type="match status" value="1"/>
</dbReference>
<dbReference type="SUPFAM" id="SSF56854">
    <property type="entry name" value="Bcl-2 inhibitors of programmed cell death"/>
    <property type="match status" value="1"/>
</dbReference>
<gene>
    <name evidence="9" type="ORF">UY3_17571</name>
</gene>
<dbReference type="GO" id="GO:0001836">
    <property type="term" value="P:release of cytochrome c from mitochondria"/>
    <property type="evidence" value="ECO:0007669"/>
    <property type="project" value="UniProtKB-ARBA"/>
</dbReference>
<comment type="function">
    <text evidence="7">Induces caspases and apoptosis. Counters the protective effect of BCL2.</text>
</comment>
<evidence type="ECO:0000313" key="9">
    <source>
        <dbReference type="EMBL" id="EMP25380.1"/>
    </source>
</evidence>
<dbReference type="Proteomes" id="UP000031443">
    <property type="component" value="Unassembled WGS sequence"/>
</dbReference>
<dbReference type="Pfam" id="PF06393">
    <property type="entry name" value="BID"/>
    <property type="match status" value="1"/>
</dbReference>
<dbReference type="InterPro" id="IPR036834">
    <property type="entry name" value="Bcl-2-like_sf"/>
</dbReference>
<dbReference type="FunFam" id="1.10.437.10:FF:000010">
    <property type="entry name" value="BH3-interacting domain death agonist"/>
    <property type="match status" value="1"/>
</dbReference>
<comment type="domain">
    <text evidence="7">Intact BH3 motif is required by BIK, BID, BAK, BAD and BAX for their pro-apoptotic activity and for their interaction with anti-apoptotic members of the Bcl-2 family.</text>
</comment>
<evidence type="ECO:0000256" key="6">
    <source>
        <dbReference type="ARBA" id="ARBA00023136"/>
    </source>
</evidence>
<protein>
    <recommendedName>
        <fullName evidence="1 7">BH3-interacting domain death agonist</fullName>
    </recommendedName>
</protein>
<name>M7ARC5_CHEMY</name>
<evidence type="ECO:0000256" key="8">
    <source>
        <dbReference type="SAM" id="MobiDB-lite"/>
    </source>
</evidence>
<dbReference type="AlphaFoldDB" id="M7ARC5"/>
<dbReference type="GO" id="GO:2001244">
    <property type="term" value="P:positive regulation of intrinsic apoptotic signaling pathway"/>
    <property type="evidence" value="ECO:0007669"/>
    <property type="project" value="UniProtKB-UniRule"/>
</dbReference>
<reference evidence="10" key="1">
    <citation type="journal article" date="2013" name="Nat. Genet.">
        <title>The draft genomes of soft-shell turtle and green sea turtle yield insights into the development and evolution of the turtle-specific body plan.</title>
        <authorList>
            <person name="Wang Z."/>
            <person name="Pascual-Anaya J."/>
            <person name="Zadissa A."/>
            <person name="Li W."/>
            <person name="Niimura Y."/>
            <person name="Huang Z."/>
            <person name="Li C."/>
            <person name="White S."/>
            <person name="Xiong Z."/>
            <person name="Fang D."/>
            <person name="Wang B."/>
            <person name="Ming Y."/>
            <person name="Chen Y."/>
            <person name="Zheng Y."/>
            <person name="Kuraku S."/>
            <person name="Pignatelli M."/>
            <person name="Herrero J."/>
            <person name="Beal K."/>
            <person name="Nozawa M."/>
            <person name="Li Q."/>
            <person name="Wang J."/>
            <person name="Zhang H."/>
            <person name="Yu L."/>
            <person name="Shigenobu S."/>
            <person name="Wang J."/>
            <person name="Liu J."/>
            <person name="Flicek P."/>
            <person name="Searle S."/>
            <person name="Wang J."/>
            <person name="Kuratani S."/>
            <person name="Yin Y."/>
            <person name="Aken B."/>
            <person name="Zhang G."/>
            <person name="Irie N."/>
        </authorList>
    </citation>
    <scope>NUCLEOTIDE SEQUENCE [LARGE SCALE GENOMIC DNA]</scope>
</reference>
<evidence type="ECO:0000256" key="5">
    <source>
        <dbReference type="ARBA" id="ARBA00023128"/>
    </source>
</evidence>
<dbReference type="GO" id="GO:0005829">
    <property type="term" value="C:cytosol"/>
    <property type="evidence" value="ECO:0007669"/>
    <property type="project" value="UniProtKB-UniRule"/>
</dbReference>
<dbReference type="GO" id="GO:0090200">
    <property type="term" value="P:positive regulation of release of cytochrome c from mitochondria"/>
    <property type="evidence" value="ECO:0007669"/>
    <property type="project" value="UniProtKB-ARBA"/>
</dbReference>
<evidence type="ECO:0000256" key="4">
    <source>
        <dbReference type="ARBA" id="ARBA00022787"/>
    </source>
</evidence>
<dbReference type="EMBL" id="KB590882">
    <property type="protein sequence ID" value="EMP25380.1"/>
    <property type="molecule type" value="Genomic_DNA"/>
</dbReference>
<dbReference type="PANTHER" id="PTHR35447">
    <property type="entry name" value="BH3-INTERACTING DOMAIN DEATH AGONIST"/>
    <property type="match status" value="1"/>
</dbReference>
<dbReference type="GO" id="GO:0033554">
    <property type="term" value="P:cellular response to stress"/>
    <property type="evidence" value="ECO:0007669"/>
    <property type="project" value="UniProtKB-ARBA"/>
</dbReference>
<comment type="subunit">
    <text evidence="7">Forms heterodimers either with the pro-apoptotic protein BAX or the anti-apoptotic protein BCL2.</text>
</comment>
<keyword evidence="3 7" id="KW-0053">Apoptosis</keyword>
<keyword evidence="4 7" id="KW-1000">Mitochondrion outer membrane</keyword>
<dbReference type="GO" id="GO:0035556">
    <property type="term" value="P:intracellular signal transduction"/>
    <property type="evidence" value="ECO:0007669"/>
    <property type="project" value="UniProtKB-ARBA"/>
</dbReference>
<feature type="region of interest" description="Disordered" evidence="8">
    <location>
        <begin position="77"/>
        <end position="99"/>
    </location>
</feature>
<keyword evidence="6 7" id="KW-0472">Membrane</keyword>